<sequence>MAEAEADYSPLDFGPSAIKSKRESPEFLEVKCNSSGKTRRFAPGTDAGFAVSVINRKLMLLGTKSKSKSKSLSLSSFPLALHIEASKENENEEPISFGPNSPLFNYGDGWILQTVVNGSETSAPAEVTKPAISLVYIGKIILAFILLFLIGAIFTLALENLPLFISFVTSSA</sequence>
<gene>
    <name evidence="2" type="ORF">L484_005562</name>
</gene>
<dbReference type="STRING" id="981085.W9QVY8"/>
<keyword evidence="1" id="KW-0812">Transmembrane</keyword>
<name>W9QVY8_9ROSA</name>
<organism evidence="2 3">
    <name type="scientific">Morus notabilis</name>
    <dbReference type="NCBI Taxonomy" id="981085"/>
    <lineage>
        <taxon>Eukaryota</taxon>
        <taxon>Viridiplantae</taxon>
        <taxon>Streptophyta</taxon>
        <taxon>Embryophyta</taxon>
        <taxon>Tracheophyta</taxon>
        <taxon>Spermatophyta</taxon>
        <taxon>Magnoliopsida</taxon>
        <taxon>eudicotyledons</taxon>
        <taxon>Gunneridae</taxon>
        <taxon>Pentapetalae</taxon>
        <taxon>rosids</taxon>
        <taxon>fabids</taxon>
        <taxon>Rosales</taxon>
        <taxon>Moraceae</taxon>
        <taxon>Moreae</taxon>
        <taxon>Morus</taxon>
    </lineage>
</organism>
<accession>W9QVY8</accession>
<keyword evidence="1" id="KW-1133">Transmembrane helix</keyword>
<evidence type="ECO:0000313" key="3">
    <source>
        <dbReference type="Proteomes" id="UP000030645"/>
    </source>
</evidence>
<keyword evidence="1" id="KW-0472">Membrane</keyword>
<dbReference type="PANTHER" id="PTHR36396">
    <property type="entry name" value="MALTASE-GLUCOAMYLASE, INTESTINAL PROTEIN"/>
    <property type="match status" value="1"/>
</dbReference>
<reference evidence="3" key="1">
    <citation type="submission" date="2013-01" db="EMBL/GenBank/DDBJ databases">
        <title>Draft Genome Sequence of a Mulberry Tree, Morus notabilis C.K. Schneid.</title>
        <authorList>
            <person name="He N."/>
            <person name="Zhao S."/>
        </authorList>
    </citation>
    <scope>NUCLEOTIDE SEQUENCE</scope>
</reference>
<feature type="transmembrane region" description="Helical" evidence="1">
    <location>
        <begin position="136"/>
        <end position="158"/>
    </location>
</feature>
<dbReference type="eggNOG" id="ENOG502S2D4">
    <property type="taxonomic scope" value="Eukaryota"/>
</dbReference>
<evidence type="ECO:0000256" key="1">
    <source>
        <dbReference type="SAM" id="Phobius"/>
    </source>
</evidence>
<protein>
    <submittedName>
        <fullName evidence="2">Uncharacterized protein</fullName>
    </submittedName>
</protein>
<dbReference type="Proteomes" id="UP000030645">
    <property type="component" value="Unassembled WGS sequence"/>
</dbReference>
<dbReference type="AlphaFoldDB" id="W9QVY8"/>
<dbReference type="EMBL" id="KE344238">
    <property type="protein sequence ID" value="EXB55429.1"/>
    <property type="molecule type" value="Genomic_DNA"/>
</dbReference>
<evidence type="ECO:0000313" key="2">
    <source>
        <dbReference type="EMBL" id="EXB55429.1"/>
    </source>
</evidence>
<keyword evidence="3" id="KW-1185">Reference proteome</keyword>
<proteinExistence type="predicted"/>
<dbReference type="PANTHER" id="PTHR36396:SF1">
    <property type="entry name" value="MALTASE-GLUCOAMYLASE, INTESTINAL PROTEIN"/>
    <property type="match status" value="1"/>
</dbReference>